<dbReference type="HOGENOM" id="CLU_794974_0_0_1"/>
<reference evidence="2 3" key="1">
    <citation type="journal article" date="2015" name="Genome Announc.">
        <title>Draft Genome Sequence and Gene Annotation of the Entomopathogenic Fungus Verticillium hemipterigenum.</title>
        <authorList>
            <person name="Horn F."/>
            <person name="Habel A."/>
            <person name="Scharf D.H."/>
            <person name="Dworschak J."/>
            <person name="Brakhage A.A."/>
            <person name="Guthke R."/>
            <person name="Hertweck C."/>
            <person name="Linde J."/>
        </authorList>
    </citation>
    <scope>NUCLEOTIDE SEQUENCE [LARGE SCALE GENOMIC DNA]</scope>
</reference>
<evidence type="ECO:0000313" key="3">
    <source>
        <dbReference type="Proteomes" id="UP000039046"/>
    </source>
</evidence>
<sequence>MHVSLRTCVLAGCLVGAFLQALIGCFVSRAFRSPDHSSHYGYVTPASLGINWSQWLDYKYRERESTSDCTSPDSGDTEESIGSDSDCDAVINEEQPRELRRELSDNINEGLITTRNHIWGIDEDNCTEVASDTDHVYDGDEELEPAATDEGQVDAQYIDSDDDYDTTTSGNLTCTTSVDDTEWVGRRPVTPLQTTEAVAEQSPTITGITLVDPFQSPSRRILPLPQRRRKMLALPEKQANQFIPFTTTKSSPIPQRDGMSRIGNAVPVWQSWILRVEVQLPYVAKSKTVPLALEYIDKLPTSETSHELFYEDDIRVKMPHCAMSAADYRFIRLKWLTIRGPPYPIPIPL</sequence>
<protein>
    <submittedName>
        <fullName evidence="2">Uncharacterized protein</fullName>
    </submittedName>
</protein>
<name>A0A0A1SV28_9HYPO</name>
<dbReference type="EMBL" id="CDHN01000002">
    <property type="protein sequence ID" value="CEJ87302.1"/>
    <property type="molecule type" value="Genomic_DNA"/>
</dbReference>
<dbReference type="AlphaFoldDB" id="A0A0A1SV28"/>
<proteinExistence type="predicted"/>
<dbReference type="PROSITE" id="PS51257">
    <property type="entry name" value="PROKAR_LIPOPROTEIN"/>
    <property type="match status" value="1"/>
</dbReference>
<evidence type="ECO:0000313" key="2">
    <source>
        <dbReference type="EMBL" id="CEJ87302.1"/>
    </source>
</evidence>
<gene>
    <name evidence="2" type="ORF">VHEMI04371</name>
</gene>
<accession>A0A0A1SV28</accession>
<evidence type="ECO:0000256" key="1">
    <source>
        <dbReference type="SAM" id="MobiDB-lite"/>
    </source>
</evidence>
<organism evidence="2 3">
    <name type="scientific">[Torrubiella] hemipterigena</name>
    <dbReference type="NCBI Taxonomy" id="1531966"/>
    <lineage>
        <taxon>Eukaryota</taxon>
        <taxon>Fungi</taxon>
        <taxon>Dikarya</taxon>
        <taxon>Ascomycota</taxon>
        <taxon>Pezizomycotina</taxon>
        <taxon>Sordariomycetes</taxon>
        <taxon>Hypocreomycetidae</taxon>
        <taxon>Hypocreales</taxon>
        <taxon>Clavicipitaceae</taxon>
        <taxon>Clavicipitaceae incertae sedis</taxon>
        <taxon>'Torrubiella' clade</taxon>
    </lineage>
</organism>
<feature type="compositionally biased region" description="Acidic residues" evidence="1">
    <location>
        <begin position="75"/>
        <end position="87"/>
    </location>
</feature>
<keyword evidence="3" id="KW-1185">Reference proteome</keyword>
<feature type="region of interest" description="Disordered" evidence="1">
    <location>
        <begin position="65"/>
        <end position="89"/>
    </location>
</feature>
<dbReference type="Proteomes" id="UP000039046">
    <property type="component" value="Unassembled WGS sequence"/>
</dbReference>